<evidence type="ECO:0000256" key="1">
    <source>
        <dbReference type="SAM" id="MobiDB-lite"/>
    </source>
</evidence>
<gene>
    <name evidence="3" type="ORF">ACFFVI_13090</name>
</gene>
<dbReference type="PANTHER" id="PTHR47649:SF1">
    <property type="entry name" value="RIBONUCLEASE D"/>
    <property type="match status" value="1"/>
</dbReference>
<feature type="region of interest" description="Disordered" evidence="1">
    <location>
        <begin position="1"/>
        <end position="40"/>
    </location>
</feature>
<accession>A0ABV5LV08</accession>
<reference evidence="3 4" key="1">
    <citation type="submission" date="2024-09" db="EMBL/GenBank/DDBJ databases">
        <authorList>
            <person name="Sun Q."/>
            <person name="Mori K."/>
        </authorList>
    </citation>
    <scope>NUCLEOTIDE SEQUENCE [LARGE SCALE GENOMIC DNA]</scope>
    <source>
        <strain evidence="3 4">TISTR 1856</strain>
    </source>
</reference>
<dbReference type="PROSITE" id="PS50967">
    <property type="entry name" value="HRDC"/>
    <property type="match status" value="1"/>
</dbReference>
<dbReference type="SMART" id="SM00474">
    <property type="entry name" value="35EXOc"/>
    <property type="match status" value="1"/>
</dbReference>
<keyword evidence="4" id="KW-1185">Reference proteome</keyword>
<dbReference type="InterPro" id="IPR002562">
    <property type="entry name" value="3'-5'_exonuclease_dom"/>
</dbReference>
<dbReference type="PANTHER" id="PTHR47649">
    <property type="entry name" value="RIBONUCLEASE D"/>
    <property type="match status" value="1"/>
</dbReference>
<dbReference type="InterPro" id="IPR002121">
    <property type="entry name" value="HRDC_dom"/>
</dbReference>
<protein>
    <submittedName>
        <fullName evidence="3">HRDC domain-containing protein</fullName>
    </submittedName>
</protein>
<sequence length="453" mass="47871">MTRPDPRPAPGSDAGPERPDDDATTEASAPEPPALPLLEAPAEGLPPLVETTEALLEAAARLAAGTGPVAVDAERASGYRYGQRAFLVQLRRAGSGTILVDPEAVGDLTPLGEALRGVEWILHAATQDLPCLAEVGMRPDRLFDTELGARLAGLPKVGLGAVVEELLGLRLAKEHSAVDWSTRPLPESWLTYAALDVEVLIPLRDEVAARLRAGGKLGWAEEEFAAIVAAPPPVPPAEPWRRTSGLHAVRSARQLAVVRELWFARDAEARRRDTSPGRLLPDSALVAAARATPRSAQALLSTPGFTGRGARSGLASWFAALQRGVETPEADLPVKTVRTDSPPPPRTWAARDPLAAARLAAARELTQAVAEELSMPVENLLQPEALRRLAWNPPRPITPESVAVTLAPRARNWQLGLLSVELAEVLVRAETEAATGADTSGAGSEPGTVPAEG</sequence>
<dbReference type="SMART" id="SM00341">
    <property type="entry name" value="HRDC"/>
    <property type="match status" value="1"/>
</dbReference>
<dbReference type="RefSeq" id="WP_380137709.1">
    <property type="nucleotide sequence ID" value="NZ_JBHLUI010000008.1"/>
</dbReference>
<feature type="compositionally biased region" description="Low complexity" evidence="1">
    <location>
        <begin position="432"/>
        <end position="445"/>
    </location>
</feature>
<dbReference type="Proteomes" id="UP001589748">
    <property type="component" value="Unassembled WGS sequence"/>
</dbReference>
<dbReference type="SUPFAM" id="SSF53098">
    <property type="entry name" value="Ribonuclease H-like"/>
    <property type="match status" value="1"/>
</dbReference>
<dbReference type="Pfam" id="PF18305">
    <property type="entry name" value="DNA_pol_A_exoN"/>
    <property type="match status" value="1"/>
</dbReference>
<proteinExistence type="predicted"/>
<evidence type="ECO:0000313" key="3">
    <source>
        <dbReference type="EMBL" id="MFB9377900.1"/>
    </source>
</evidence>
<dbReference type="InterPro" id="IPR012337">
    <property type="entry name" value="RNaseH-like_sf"/>
</dbReference>
<dbReference type="EMBL" id="JBHMDM010000007">
    <property type="protein sequence ID" value="MFB9377900.1"/>
    <property type="molecule type" value="Genomic_DNA"/>
</dbReference>
<dbReference type="InterPro" id="IPR044876">
    <property type="entry name" value="HRDC_dom_sf"/>
</dbReference>
<name>A0ABV5LV08_9ACTN</name>
<evidence type="ECO:0000313" key="4">
    <source>
        <dbReference type="Proteomes" id="UP001589748"/>
    </source>
</evidence>
<dbReference type="InterPro" id="IPR051086">
    <property type="entry name" value="RNase_D-like"/>
</dbReference>
<evidence type="ECO:0000259" key="2">
    <source>
        <dbReference type="PROSITE" id="PS50967"/>
    </source>
</evidence>
<dbReference type="Gene3D" id="1.10.150.80">
    <property type="entry name" value="HRDC domain"/>
    <property type="match status" value="2"/>
</dbReference>
<feature type="domain" description="HRDC" evidence="2">
    <location>
        <begin position="251"/>
        <end position="331"/>
    </location>
</feature>
<dbReference type="SUPFAM" id="SSF47819">
    <property type="entry name" value="HRDC-like"/>
    <property type="match status" value="1"/>
</dbReference>
<dbReference type="InterPro" id="IPR010997">
    <property type="entry name" value="HRDC-like_sf"/>
</dbReference>
<dbReference type="InterPro" id="IPR041605">
    <property type="entry name" value="Exo_C"/>
</dbReference>
<feature type="region of interest" description="Disordered" evidence="1">
    <location>
        <begin position="432"/>
        <end position="453"/>
    </location>
</feature>
<dbReference type="Pfam" id="PF00570">
    <property type="entry name" value="HRDC"/>
    <property type="match status" value="1"/>
</dbReference>
<comment type="caution">
    <text evidence="3">The sequence shown here is derived from an EMBL/GenBank/DDBJ whole genome shotgun (WGS) entry which is preliminary data.</text>
</comment>
<dbReference type="CDD" id="cd06142">
    <property type="entry name" value="RNaseD_exo"/>
    <property type="match status" value="1"/>
</dbReference>
<dbReference type="Pfam" id="PF01612">
    <property type="entry name" value="DNA_pol_A_exo1"/>
    <property type="match status" value="1"/>
</dbReference>
<organism evidence="3 4">
    <name type="scientific">Kineococcus gynurae</name>
    <dbReference type="NCBI Taxonomy" id="452979"/>
    <lineage>
        <taxon>Bacteria</taxon>
        <taxon>Bacillati</taxon>
        <taxon>Actinomycetota</taxon>
        <taxon>Actinomycetes</taxon>
        <taxon>Kineosporiales</taxon>
        <taxon>Kineosporiaceae</taxon>
        <taxon>Kineococcus</taxon>
    </lineage>
</organism>
<dbReference type="Gene3D" id="3.30.420.10">
    <property type="entry name" value="Ribonuclease H-like superfamily/Ribonuclease H"/>
    <property type="match status" value="1"/>
</dbReference>
<dbReference type="InterPro" id="IPR036397">
    <property type="entry name" value="RNaseH_sf"/>
</dbReference>